<proteinExistence type="predicted"/>
<accession>A0A8B8FL17</accession>
<evidence type="ECO:0000313" key="1">
    <source>
        <dbReference type="Proteomes" id="UP000694846"/>
    </source>
</evidence>
<dbReference type="Proteomes" id="UP000694846">
    <property type="component" value="Unplaced"/>
</dbReference>
<dbReference type="GeneID" id="112684176"/>
<name>A0A8B8FL17_9HEMI</name>
<keyword evidence="1" id="KW-1185">Reference proteome</keyword>
<dbReference type="RefSeq" id="XP_025411322.1">
    <property type="nucleotide sequence ID" value="XM_025555537.1"/>
</dbReference>
<gene>
    <name evidence="2" type="primary">LOC112684176</name>
</gene>
<protein>
    <submittedName>
        <fullName evidence="2">Uncharacterized protein LOC112684176 isoform X2</fullName>
    </submittedName>
</protein>
<organism evidence="1 2">
    <name type="scientific">Sipha flava</name>
    <name type="common">yellow sugarcane aphid</name>
    <dbReference type="NCBI Taxonomy" id="143950"/>
    <lineage>
        <taxon>Eukaryota</taxon>
        <taxon>Metazoa</taxon>
        <taxon>Ecdysozoa</taxon>
        <taxon>Arthropoda</taxon>
        <taxon>Hexapoda</taxon>
        <taxon>Insecta</taxon>
        <taxon>Pterygota</taxon>
        <taxon>Neoptera</taxon>
        <taxon>Paraneoptera</taxon>
        <taxon>Hemiptera</taxon>
        <taxon>Sternorrhyncha</taxon>
        <taxon>Aphidomorpha</taxon>
        <taxon>Aphidoidea</taxon>
        <taxon>Aphididae</taxon>
        <taxon>Sipha</taxon>
    </lineage>
</organism>
<dbReference type="OrthoDB" id="6618528at2759"/>
<reference evidence="2" key="1">
    <citation type="submission" date="2025-08" db="UniProtKB">
        <authorList>
            <consortium name="RefSeq"/>
        </authorList>
    </citation>
    <scope>IDENTIFICATION</scope>
    <source>
        <tissue evidence="2">Whole body</tissue>
    </source>
</reference>
<evidence type="ECO:0000313" key="2">
    <source>
        <dbReference type="RefSeq" id="XP_025411322.1"/>
    </source>
</evidence>
<dbReference type="AlphaFoldDB" id="A0A8B8FL17"/>
<sequence length="114" mass="12933">MRQRNKNKLTDDQIANYLLAEDTLDIEELDEGDDINLENLDEMLHMIKDVENEELFLVSPKFNISEVLPTETQLSVSPVIPVTTNAEISISPSRDSSTPVTLKIITNNEVLEYD</sequence>